<reference evidence="3" key="1">
    <citation type="submission" date="2020-09" db="EMBL/GenBank/DDBJ databases">
        <authorList>
            <person name="Kim M.K."/>
        </authorList>
    </citation>
    <scope>NUCLEOTIDE SEQUENCE</scope>
    <source>
        <strain evidence="3">BT664</strain>
    </source>
</reference>
<organism evidence="3 4">
    <name type="scientific">Hymenobacter montanus</name>
    <dbReference type="NCBI Taxonomy" id="2771359"/>
    <lineage>
        <taxon>Bacteria</taxon>
        <taxon>Pseudomonadati</taxon>
        <taxon>Bacteroidota</taxon>
        <taxon>Cytophagia</taxon>
        <taxon>Cytophagales</taxon>
        <taxon>Hymenobacteraceae</taxon>
        <taxon>Hymenobacter</taxon>
    </lineage>
</organism>
<dbReference type="NCBIfam" id="TIGR04183">
    <property type="entry name" value="Por_Secre_tail"/>
    <property type="match status" value="1"/>
</dbReference>
<feature type="signal peptide" evidence="1">
    <location>
        <begin position="1"/>
        <end position="33"/>
    </location>
</feature>
<feature type="chain" id="PRO_5036951812" evidence="1">
    <location>
        <begin position="34"/>
        <end position="913"/>
    </location>
</feature>
<dbReference type="SUPFAM" id="SSF49265">
    <property type="entry name" value="Fibronectin type III"/>
    <property type="match status" value="1"/>
</dbReference>
<gene>
    <name evidence="3" type="ORF">IC235_04770</name>
</gene>
<evidence type="ECO:0000259" key="2">
    <source>
        <dbReference type="PROSITE" id="PS50853"/>
    </source>
</evidence>
<feature type="domain" description="Fibronectin type-III" evidence="2">
    <location>
        <begin position="552"/>
        <end position="642"/>
    </location>
</feature>
<evidence type="ECO:0000313" key="3">
    <source>
        <dbReference type="EMBL" id="MBD2767202.1"/>
    </source>
</evidence>
<keyword evidence="4" id="KW-1185">Reference proteome</keyword>
<dbReference type="PROSITE" id="PS50853">
    <property type="entry name" value="FN3"/>
    <property type="match status" value="1"/>
</dbReference>
<proteinExistence type="predicted"/>
<dbReference type="InterPro" id="IPR003961">
    <property type="entry name" value="FN3_dom"/>
</dbReference>
<dbReference type="Gene3D" id="2.60.40.10">
    <property type="entry name" value="Immunoglobulins"/>
    <property type="match status" value="1"/>
</dbReference>
<keyword evidence="1" id="KW-0732">Signal</keyword>
<comment type="caution">
    <text evidence="3">The sequence shown here is derived from an EMBL/GenBank/DDBJ whole genome shotgun (WGS) entry which is preliminary data.</text>
</comment>
<accession>A0A927GIA7</accession>
<dbReference type="AlphaFoldDB" id="A0A927GIA7"/>
<dbReference type="Gene3D" id="2.60.120.200">
    <property type="match status" value="1"/>
</dbReference>
<dbReference type="SMART" id="SM00060">
    <property type="entry name" value="FN3"/>
    <property type="match status" value="1"/>
</dbReference>
<sequence>MVNSYVLRTLPRRLRHVGLAALLVGSSAVLVQAQALNYITTGATNVVTTYTDLTTTGTAIATANTDDANSAAQPIGFTFNYNGATFTQFVLNTNGFIKLGNLAPSSTAMFLSETPGTPSTDPFQSADANIIAPFNIDLTAGAAGNTEYRVATTGASGSRICTIQWKNVRDKASVNPTQYTNMSFQVRLYEGTNVIELVYGPATASASATFRSTQVGLKGTSFADGQILQAKKQPTDPWSAATFASVLTAGSLNTLNASAASPPTAGRTFRFTPIPPIPNDVAVQAVYTLGKIASPGALPQAVRAIIANVGTATQNSVVVTLSITGANTFTNIQNLAILPAGARGTINFANLPATLNAGTNTVTVSVAADGNNTNNSVTVSQLVTTNRISYIEPALPNDGPAVYYSNASAGGVLSVKYTVPSLLVLTDAVVTFAAVPSNPTTAFQVIVYDATGAGGVPGNVLYTSPTQNRPAAGGPVTITLPNVQVNGPFHVGVKEVGTTGAFIASQRETPLRNAIFYSSSNGLAPWSDLALSPTQSRLAIELGLSSVPNCTAPTNLGITGSTTTTATATFTVSSNTSSQELIYGPAGFDPTTGGTTVTAPASPFTITGLQPNTSYQAYIRAACTNGGTTLPAGPVTFSTSCDPLTSPISSFPYSEDFDNVPTGPSLPCGMSILNANGDAATWALTTSTPFSGPRAIRYNGATVSDVAADDWLFTPPLVLTADNRYQVAFRYRAEGIAGSPSPFTERLEVRSGTSATVAGQTNLLYTNTAITNTTYALANGASLPVVALLPAGASTQYVSFHVNSAANQGALYLDNIAVTAILGAANSEALLRAVSVFPNPSATGVFDLEIHGANAKGGLEVLVSNALGQRVHTGSARDNFTNPLDLSRLPAGLYTLRLRNGAETMTSRLSIVK</sequence>
<dbReference type="InterPro" id="IPR036116">
    <property type="entry name" value="FN3_sf"/>
</dbReference>
<dbReference type="Proteomes" id="UP000612233">
    <property type="component" value="Unassembled WGS sequence"/>
</dbReference>
<name>A0A927GIA7_9BACT</name>
<dbReference type="RefSeq" id="WP_191004034.1">
    <property type="nucleotide sequence ID" value="NZ_JACXAD010000004.1"/>
</dbReference>
<dbReference type="EMBL" id="JACXAD010000004">
    <property type="protein sequence ID" value="MBD2767202.1"/>
    <property type="molecule type" value="Genomic_DNA"/>
</dbReference>
<dbReference type="InterPro" id="IPR013783">
    <property type="entry name" value="Ig-like_fold"/>
</dbReference>
<protein>
    <submittedName>
        <fullName evidence="3">T9SS type A sorting domain-containing protein</fullName>
    </submittedName>
</protein>
<evidence type="ECO:0000313" key="4">
    <source>
        <dbReference type="Proteomes" id="UP000612233"/>
    </source>
</evidence>
<dbReference type="CDD" id="cd00063">
    <property type="entry name" value="FN3"/>
    <property type="match status" value="1"/>
</dbReference>
<evidence type="ECO:0000256" key="1">
    <source>
        <dbReference type="SAM" id="SignalP"/>
    </source>
</evidence>
<dbReference type="Pfam" id="PF18962">
    <property type="entry name" value="Por_Secre_tail"/>
    <property type="match status" value="1"/>
</dbReference>
<dbReference type="InterPro" id="IPR026444">
    <property type="entry name" value="Secre_tail"/>
</dbReference>